<dbReference type="Proteomes" id="UP000070282">
    <property type="component" value="Unassembled WGS sequence"/>
</dbReference>
<feature type="chain" id="PRO_5007480369" description="Outer membrane lipoprotein-sorting protein" evidence="1">
    <location>
        <begin position="30"/>
        <end position="443"/>
    </location>
</feature>
<dbReference type="EMBL" id="LOCO01000012">
    <property type="protein sequence ID" value="KXO08948.1"/>
    <property type="molecule type" value="Genomic_DNA"/>
</dbReference>
<dbReference type="AlphaFoldDB" id="A0A137S992"/>
<gene>
    <name evidence="2" type="ORF">J122_2429</name>
</gene>
<accession>A0A137S992</accession>
<feature type="signal peptide" evidence="1">
    <location>
        <begin position="1"/>
        <end position="29"/>
    </location>
</feature>
<protein>
    <recommendedName>
        <fullName evidence="4">Outer membrane lipoprotein-sorting protein</fullName>
    </recommendedName>
</protein>
<evidence type="ECO:0000256" key="1">
    <source>
        <dbReference type="SAM" id="SignalP"/>
    </source>
</evidence>
<keyword evidence="1" id="KW-0732">Signal</keyword>
<reference evidence="3" key="1">
    <citation type="submission" date="2015-12" db="EMBL/GenBank/DDBJ databases">
        <authorList>
            <person name="Lima A."/>
            <person name="Farahani Zayas N."/>
            <person name="Castro Da Silva M.A."/>
            <person name="Cabral A."/>
            <person name="Pessatti M.L."/>
        </authorList>
    </citation>
    <scope>NUCLEOTIDE SEQUENCE [LARGE SCALE GENOMIC DNA]</scope>
    <source>
        <strain evidence="3">LAMA 842</strain>
    </source>
</reference>
<dbReference type="CDD" id="cd16329">
    <property type="entry name" value="LolA_like"/>
    <property type="match status" value="1"/>
</dbReference>
<evidence type="ECO:0008006" key="4">
    <source>
        <dbReference type="Google" id="ProtNLM"/>
    </source>
</evidence>
<name>A0A137S992_9GAMM</name>
<organism evidence="2 3">
    <name type="scientific">Marinobacter excellens LAMA 842</name>
    <dbReference type="NCBI Taxonomy" id="1306954"/>
    <lineage>
        <taxon>Bacteria</taxon>
        <taxon>Pseudomonadati</taxon>
        <taxon>Pseudomonadota</taxon>
        <taxon>Gammaproteobacteria</taxon>
        <taxon>Pseudomonadales</taxon>
        <taxon>Marinobacteraceae</taxon>
        <taxon>Marinobacter</taxon>
    </lineage>
</organism>
<proteinExistence type="predicted"/>
<dbReference type="Gene3D" id="2.50.20.10">
    <property type="entry name" value="Lipoprotein localisation LolA/LolB/LppX"/>
    <property type="match status" value="1"/>
</dbReference>
<dbReference type="RefSeq" id="WP_061332475.1">
    <property type="nucleotide sequence ID" value="NZ_LOCO01000012.1"/>
</dbReference>
<dbReference type="Pfam" id="PF07044">
    <property type="entry name" value="DUF1329"/>
    <property type="match status" value="1"/>
</dbReference>
<evidence type="ECO:0000313" key="2">
    <source>
        <dbReference type="EMBL" id="KXO08948.1"/>
    </source>
</evidence>
<dbReference type="PATRIC" id="fig|1306954.6.peg.716"/>
<dbReference type="InterPro" id="IPR010752">
    <property type="entry name" value="DUF1329"/>
</dbReference>
<evidence type="ECO:0000313" key="3">
    <source>
        <dbReference type="Proteomes" id="UP000070282"/>
    </source>
</evidence>
<sequence>MRTLTKPTLLSRCLAAGLATGMLASLAHASDDVIENSFFPYNDSVPTKEGLNTGLVIDQSNVAEFKDVIDPAFYTFIENGWTSITVGDTTSFGLNEGYIDATRAALGQVSLGDQVGEINGWQAGRPFPEEPDANDPRAGEKLAWNYKYGYNWGDSAAIYPFYWKYRDMNSGKLERTIKFNFHFLNFKGRVNQEPTPEITPNPSDLFRAIYVQVLDPADVRNTQLLIHRAADDLKRDNSWLYLGFQRRVRRLATGQVTDAFLGSDLMIEDFEGYNGRISDMNWTYKGTRNMLMPFYNHNDLELDTETHQDSDGYQVVAFGGQGGCFPNITWQLRKVYEVESVPVDDSHPLSRRVHYMDAQTFTIPRTVSYDRKGSMWKTFTIGQAHPDHHLPKNKGSGVSIDDSFSMIDVQASHCTTGQFKGQVDPEMSPPQMFNVQHMRATGS</sequence>
<comment type="caution">
    <text evidence="2">The sequence shown here is derived from an EMBL/GenBank/DDBJ whole genome shotgun (WGS) entry which is preliminary data.</text>
</comment>
<keyword evidence="3" id="KW-1185">Reference proteome</keyword>